<dbReference type="InterPro" id="IPR005561">
    <property type="entry name" value="ANTAR"/>
</dbReference>
<dbReference type="Pfam" id="PF03861">
    <property type="entry name" value="ANTAR"/>
    <property type="match status" value="1"/>
</dbReference>
<dbReference type="InterPro" id="IPR029016">
    <property type="entry name" value="GAF-like_dom_sf"/>
</dbReference>
<reference evidence="5" key="1">
    <citation type="submission" date="2021-04" db="EMBL/GenBank/DDBJ databases">
        <title>Sequencing of actinobacteria type strains.</title>
        <authorList>
            <person name="Nguyen G.-S."/>
            <person name="Wentzel A."/>
        </authorList>
    </citation>
    <scope>NUCLEOTIDE SEQUENCE</scope>
    <source>
        <strain evidence="5">DSM 42095</strain>
    </source>
</reference>
<gene>
    <name evidence="5" type="ORF">KDA82_19405</name>
</gene>
<keyword evidence="1" id="KW-0805">Transcription regulation</keyword>
<feature type="domain" description="ANTAR" evidence="4">
    <location>
        <begin position="196"/>
        <end position="257"/>
    </location>
</feature>
<dbReference type="SUPFAM" id="SSF52172">
    <property type="entry name" value="CheY-like"/>
    <property type="match status" value="1"/>
</dbReference>
<keyword evidence="6" id="KW-1185">Reference proteome</keyword>
<dbReference type="AlphaFoldDB" id="A0A8T4IUL4"/>
<keyword evidence="2" id="KW-0804">Transcription</keyword>
<dbReference type="GO" id="GO:0003723">
    <property type="term" value="F:RNA binding"/>
    <property type="evidence" value="ECO:0007669"/>
    <property type="project" value="InterPro"/>
</dbReference>
<evidence type="ECO:0000256" key="3">
    <source>
        <dbReference type="SAM" id="MobiDB-lite"/>
    </source>
</evidence>
<dbReference type="PROSITE" id="PS50921">
    <property type="entry name" value="ANTAR"/>
    <property type="match status" value="1"/>
</dbReference>
<evidence type="ECO:0000313" key="6">
    <source>
        <dbReference type="Proteomes" id="UP000675554"/>
    </source>
</evidence>
<evidence type="ECO:0000313" key="5">
    <source>
        <dbReference type="EMBL" id="MBR7675150.1"/>
    </source>
</evidence>
<proteinExistence type="predicted"/>
<dbReference type="SMART" id="SM01012">
    <property type="entry name" value="ANTAR"/>
    <property type="match status" value="1"/>
</dbReference>
<comment type="caution">
    <text evidence="5">The sequence shown here is derived from an EMBL/GenBank/DDBJ whole genome shotgun (WGS) entry which is preliminary data.</text>
</comment>
<evidence type="ECO:0000256" key="1">
    <source>
        <dbReference type="ARBA" id="ARBA00023015"/>
    </source>
</evidence>
<dbReference type="InterPro" id="IPR011006">
    <property type="entry name" value="CheY-like_superfamily"/>
</dbReference>
<dbReference type="InterPro" id="IPR036388">
    <property type="entry name" value="WH-like_DNA-bd_sf"/>
</dbReference>
<dbReference type="Proteomes" id="UP000675554">
    <property type="component" value="Unassembled WGS sequence"/>
</dbReference>
<dbReference type="SUPFAM" id="SSF55781">
    <property type="entry name" value="GAF domain-like"/>
    <property type="match status" value="1"/>
</dbReference>
<sequence length="276" mass="29126">MTPELRLADAFVALAGDMAEGPPDVAETLSVLAHRAPGLLDATAASVLFSPDGPDRTGDEGAGAGTAPQVAGSDPEVTRLERDALGWREGPGHDCRRERARAPEPGRRARDGRGARIAQSALDEGPVMRRWPRYARRALDLGYARVAAVPLVTRTGAGGALVLLSGSREGFSGDTLALGQSLADFTSVLLERVREAESGRLLTSQLEHALTSRVLIEQAKGVLATMRAVPLGEAFELLRKHARSRQRPMRDVAREIVEGHAVPGLTGPGTGTGTGR</sequence>
<feature type="compositionally biased region" description="Basic and acidic residues" evidence="3">
    <location>
        <begin position="76"/>
        <end position="114"/>
    </location>
</feature>
<dbReference type="Gene3D" id="3.30.450.40">
    <property type="match status" value="1"/>
</dbReference>
<name>A0A8T4IUL4_9ACTN</name>
<organism evidence="5 6">
    <name type="scientific">Streptomyces daliensis</name>
    <dbReference type="NCBI Taxonomy" id="299421"/>
    <lineage>
        <taxon>Bacteria</taxon>
        <taxon>Bacillati</taxon>
        <taxon>Actinomycetota</taxon>
        <taxon>Actinomycetes</taxon>
        <taxon>Kitasatosporales</taxon>
        <taxon>Streptomycetaceae</taxon>
        <taxon>Streptomyces</taxon>
    </lineage>
</organism>
<protein>
    <submittedName>
        <fullName evidence="5">ANTAR domain-containing protein</fullName>
    </submittedName>
</protein>
<dbReference type="EMBL" id="JAGSMN010000437">
    <property type="protein sequence ID" value="MBR7675150.1"/>
    <property type="molecule type" value="Genomic_DNA"/>
</dbReference>
<accession>A0A8T4IUL4</accession>
<evidence type="ECO:0000256" key="2">
    <source>
        <dbReference type="ARBA" id="ARBA00023163"/>
    </source>
</evidence>
<feature type="region of interest" description="Disordered" evidence="3">
    <location>
        <begin position="50"/>
        <end position="114"/>
    </location>
</feature>
<evidence type="ECO:0000259" key="4">
    <source>
        <dbReference type="PROSITE" id="PS50921"/>
    </source>
</evidence>
<dbReference type="Gene3D" id="1.10.10.10">
    <property type="entry name" value="Winged helix-like DNA-binding domain superfamily/Winged helix DNA-binding domain"/>
    <property type="match status" value="1"/>
</dbReference>